<evidence type="ECO:0000256" key="5">
    <source>
        <dbReference type="ARBA" id="ARBA00023242"/>
    </source>
</evidence>
<evidence type="ECO:0000256" key="2">
    <source>
        <dbReference type="ARBA" id="ARBA00023015"/>
    </source>
</evidence>
<keyword evidence="3" id="KW-0238">DNA-binding</keyword>
<dbReference type="Gene3D" id="4.10.280.10">
    <property type="entry name" value="Helix-loop-helix DNA-binding domain"/>
    <property type="match status" value="1"/>
</dbReference>
<evidence type="ECO:0000256" key="4">
    <source>
        <dbReference type="ARBA" id="ARBA00023163"/>
    </source>
</evidence>
<feature type="non-terminal residue" evidence="8">
    <location>
        <position position="232"/>
    </location>
</feature>
<dbReference type="GO" id="GO:0000978">
    <property type="term" value="F:RNA polymerase II cis-regulatory region sequence-specific DNA binding"/>
    <property type="evidence" value="ECO:0007669"/>
    <property type="project" value="TreeGrafter"/>
</dbReference>
<accession>A0A6G0W975</accession>
<dbReference type="AlphaFoldDB" id="A0A6G0W975"/>
<dbReference type="OrthoDB" id="5981879at2759"/>
<dbReference type="GO" id="GO:0000981">
    <property type="term" value="F:DNA-binding transcription factor activity, RNA polymerase II-specific"/>
    <property type="evidence" value="ECO:0007669"/>
    <property type="project" value="TreeGrafter"/>
</dbReference>
<keyword evidence="5" id="KW-0539">Nucleus</keyword>
<dbReference type="PROSITE" id="PS50888">
    <property type="entry name" value="BHLH"/>
    <property type="match status" value="1"/>
</dbReference>
<dbReference type="InterPro" id="IPR011598">
    <property type="entry name" value="bHLH_dom"/>
</dbReference>
<sequence>SGTREVHNKLEKNRRAHLKECFELLKKQVPASQDEKKTSNLSILRSAIRYIQIPRTLAGEESYLGFFGKSATVLRRRERELEHEMERLAREKIWAQQRHASLKKELAAKWDHIDFSKLLPDLPPDVTTRKTTIAATSINGDFETERDASMVTSDADDSKLSALYSSTSSLSSSSPPTLPFVSDIIPHQVQVVSTSPMMGSTIHIVPQTRNSSSLPPNALQQQTLTFVHHKDA</sequence>
<feature type="non-terminal residue" evidence="8">
    <location>
        <position position="1"/>
    </location>
</feature>
<feature type="domain" description="BHLH" evidence="7">
    <location>
        <begin position="2"/>
        <end position="54"/>
    </location>
</feature>
<gene>
    <name evidence="8" type="ORF">FWK35_00035712</name>
</gene>
<keyword evidence="4" id="KW-0804">Transcription</keyword>
<keyword evidence="2" id="KW-0805">Transcription regulation</keyword>
<dbReference type="SMART" id="SM00353">
    <property type="entry name" value="HLH"/>
    <property type="match status" value="1"/>
</dbReference>
<dbReference type="InterPro" id="IPR036638">
    <property type="entry name" value="HLH_DNA-bd_sf"/>
</dbReference>
<evidence type="ECO:0000313" key="9">
    <source>
        <dbReference type="Proteomes" id="UP000478052"/>
    </source>
</evidence>
<dbReference type="SUPFAM" id="SSF47459">
    <property type="entry name" value="HLH, helix-loop-helix DNA-binding domain"/>
    <property type="match status" value="1"/>
</dbReference>
<reference evidence="8 9" key="1">
    <citation type="submission" date="2019-08" db="EMBL/GenBank/DDBJ databases">
        <title>Whole genome of Aphis craccivora.</title>
        <authorList>
            <person name="Voronova N.V."/>
            <person name="Shulinski R.S."/>
            <person name="Bandarenka Y.V."/>
            <person name="Zhorov D.G."/>
            <person name="Warner D."/>
        </authorList>
    </citation>
    <scope>NUCLEOTIDE SEQUENCE [LARGE SCALE GENOMIC DNA]</scope>
    <source>
        <strain evidence="8">180601</strain>
        <tissue evidence="8">Whole Body</tissue>
    </source>
</reference>
<comment type="caution">
    <text evidence="8">The sequence shown here is derived from an EMBL/GenBank/DDBJ whole genome shotgun (WGS) entry which is preliminary data.</text>
</comment>
<evidence type="ECO:0000256" key="1">
    <source>
        <dbReference type="ARBA" id="ARBA00004123"/>
    </source>
</evidence>
<protein>
    <submittedName>
        <fullName evidence="8">Max-binding protein MNT-like isoform X1</fullName>
    </submittedName>
</protein>
<proteinExistence type="predicted"/>
<evidence type="ECO:0000256" key="3">
    <source>
        <dbReference type="ARBA" id="ARBA00023125"/>
    </source>
</evidence>
<dbReference type="GO" id="GO:0005634">
    <property type="term" value="C:nucleus"/>
    <property type="evidence" value="ECO:0007669"/>
    <property type="project" value="UniProtKB-SubCell"/>
</dbReference>
<comment type="subcellular location">
    <subcellularLocation>
        <location evidence="1">Nucleus</location>
    </subcellularLocation>
</comment>
<dbReference type="Pfam" id="PF00010">
    <property type="entry name" value="HLH"/>
    <property type="match status" value="1"/>
</dbReference>
<dbReference type="PANTHER" id="PTHR11969:SF99">
    <property type="entry name" value="MAX-BINDING PROTEIN MNT"/>
    <property type="match status" value="1"/>
</dbReference>
<keyword evidence="6" id="KW-0175">Coiled coil</keyword>
<name>A0A6G0W975_APHCR</name>
<feature type="coiled-coil region" evidence="6">
    <location>
        <begin position="71"/>
        <end position="105"/>
    </location>
</feature>
<dbReference type="EMBL" id="VUJU01008943">
    <property type="protein sequence ID" value="KAF0723866.1"/>
    <property type="molecule type" value="Genomic_DNA"/>
</dbReference>
<evidence type="ECO:0000313" key="8">
    <source>
        <dbReference type="EMBL" id="KAF0723866.1"/>
    </source>
</evidence>
<dbReference type="GO" id="GO:0046983">
    <property type="term" value="F:protein dimerization activity"/>
    <property type="evidence" value="ECO:0007669"/>
    <property type="project" value="InterPro"/>
</dbReference>
<dbReference type="PANTHER" id="PTHR11969">
    <property type="entry name" value="MAX DIMERIZATION, MAD"/>
    <property type="match status" value="1"/>
</dbReference>
<evidence type="ECO:0000259" key="7">
    <source>
        <dbReference type="PROSITE" id="PS50888"/>
    </source>
</evidence>
<dbReference type="Proteomes" id="UP000478052">
    <property type="component" value="Unassembled WGS sequence"/>
</dbReference>
<keyword evidence="9" id="KW-1185">Reference proteome</keyword>
<organism evidence="8 9">
    <name type="scientific">Aphis craccivora</name>
    <name type="common">Cowpea aphid</name>
    <dbReference type="NCBI Taxonomy" id="307492"/>
    <lineage>
        <taxon>Eukaryota</taxon>
        <taxon>Metazoa</taxon>
        <taxon>Ecdysozoa</taxon>
        <taxon>Arthropoda</taxon>
        <taxon>Hexapoda</taxon>
        <taxon>Insecta</taxon>
        <taxon>Pterygota</taxon>
        <taxon>Neoptera</taxon>
        <taxon>Paraneoptera</taxon>
        <taxon>Hemiptera</taxon>
        <taxon>Sternorrhyncha</taxon>
        <taxon>Aphidomorpha</taxon>
        <taxon>Aphidoidea</taxon>
        <taxon>Aphididae</taxon>
        <taxon>Aphidini</taxon>
        <taxon>Aphis</taxon>
        <taxon>Aphis</taxon>
    </lineage>
</organism>
<evidence type="ECO:0000256" key="6">
    <source>
        <dbReference type="SAM" id="Coils"/>
    </source>
</evidence>